<sequence>MSKMKWTKILQMSNHFGNKYYLMKSSTYSLMFLSLSLSWIIGSIVFIVLEATLGINFSTMTCLIIGYILISFNACMLLITVFFKMKEMNYLNFSKRIQIEIAASLSN</sequence>
<keyword evidence="1" id="KW-1133">Transmembrane helix</keyword>
<dbReference type="AlphaFoldDB" id="A0A5D2ALY1"/>
<name>A0A5D2ALY1_GOSDA</name>
<protein>
    <submittedName>
        <fullName evidence="2">Uncharacterized protein</fullName>
    </submittedName>
</protein>
<dbReference type="Proteomes" id="UP000323506">
    <property type="component" value="Chromosome D11"/>
</dbReference>
<feature type="transmembrane region" description="Helical" evidence="1">
    <location>
        <begin position="55"/>
        <end position="83"/>
    </location>
</feature>
<feature type="transmembrane region" description="Helical" evidence="1">
    <location>
        <begin position="28"/>
        <end position="49"/>
    </location>
</feature>
<reference evidence="2 3" key="1">
    <citation type="submission" date="2019-06" db="EMBL/GenBank/DDBJ databases">
        <title>WGS assembly of Gossypium darwinii.</title>
        <authorList>
            <person name="Chen Z.J."/>
            <person name="Sreedasyam A."/>
            <person name="Ando A."/>
            <person name="Song Q."/>
            <person name="De L."/>
            <person name="Hulse-Kemp A."/>
            <person name="Ding M."/>
            <person name="Ye W."/>
            <person name="Kirkbride R."/>
            <person name="Jenkins J."/>
            <person name="Plott C."/>
            <person name="Lovell J."/>
            <person name="Lin Y.-M."/>
            <person name="Vaughn R."/>
            <person name="Liu B."/>
            <person name="Li W."/>
            <person name="Simpson S."/>
            <person name="Scheffler B."/>
            <person name="Saski C."/>
            <person name="Grover C."/>
            <person name="Hu G."/>
            <person name="Conover J."/>
            <person name="Carlson J."/>
            <person name="Shu S."/>
            <person name="Boston L."/>
            <person name="Williams M."/>
            <person name="Peterson D."/>
            <person name="Mcgee K."/>
            <person name="Jones D."/>
            <person name="Wendel J."/>
            <person name="Stelly D."/>
            <person name="Grimwood J."/>
            <person name="Schmutz J."/>
        </authorList>
    </citation>
    <scope>NUCLEOTIDE SEQUENCE [LARGE SCALE GENOMIC DNA]</scope>
    <source>
        <strain evidence="2">1808015.09</strain>
    </source>
</reference>
<keyword evidence="1" id="KW-0812">Transmembrane</keyword>
<keyword evidence="3" id="KW-1185">Reference proteome</keyword>
<dbReference type="EMBL" id="CM017711">
    <property type="protein sequence ID" value="TYG45458.1"/>
    <property type="molecule type" value="Genomic_DNA"/>
</dbReference>
<evidence type="ECO:0000313" key="2">
    <source>
        <dbReference type="EMBL" id="TYG45458.1"/>
    </source>
</evidence>
<organism evidence="2 3">
    <name type="scientific">Gossypium darwinii</name>
    <name type="common">Darwin's cotton</name>
    <name type="synonym">Gossypium barbadense var. darwinii</name>
    <dbReference type="NCBI Taxonomy" id="34276"/>
    <lineage>
        <taxon>Eukaryota</taxon>
        <taxon>Viridiplantae</taxon>
        <taxon>Streptophyta</taxon>
        <taxon>Embryophyta</taxon>
        <taxon>Tracheophyta</taxon>
        <taxon>Spermatophyta</taxon>
        <taxon>Magnoliopsida</taxon>
        <taxon>eudicotyledons</taxon>
        <taxon>Gunneridae</taxon>
        <taxon>Pentapetalae</taxon>
        <taxon>rosids</taxon>
        <taxon>malvids</taxon>
        <taxon>Malvales</taxon>
        <taxon>Malvaceae</taxon>
        <taxon>Malvoideae</taxon>
        <taxon>Gossypium</taxon>
    </lineage>
</organism>
<evidence type="ECO:0000256" key="1">
    <source>
        <dbReference type="SAM" id="Phobius"/>
    </source>
</evidence>
<keyword evidence="1" id="KW-0472">Membrane</keyword>
<accession>A0A5D2ALY1</accession>
<proteinExistence type="predicted"/>
<evidence type="ECO:0000313" key="3">
    <source>
        <dbReference type="Proteomes" id="UP000323506"/>
    </source>
</evidence>
<gene>
    <name evidence="2" type="ORF">ES288_D11G175200v1</name>
</gene>